<dbReference type="PANTHER" id="PTHR30547">
    <property type="entry name" value="UNCHARACTERIZED PROTEIN YHCG-RELATED"/>
    <property type="match status" value="1"/>
</dbReference>
<dbReference type="InterPro" id="IPR053148">
    <property type="entry name" value="PD-DEXK-like_domain"/>
</dbReference>
<name>A0A3B0X7J5_9ZZZZ</name>
<accession>A0A3B0X7J5</accession>
<sequence>MLTHQIESGLWQRNGQAITSFEQTLPETQSDLAQQTLKDPYLFDFLSLTENYNERELEQGLVNHITQFLLELGAGLAGHPRQAGDIMSERILNY</sequence>
<proteinExistence type="predicted"/>
<dbReference type="PANTHER" id="PTHR30547:SF0">
    <property type="entry name" value="BLR8175 PROTEIN"/>
    <property type="match status" value="1"/>
</dbReference>
<reference evidence="2" key="1">
    <citation type="submission" date="2018-06" db="EMBL/GenBank/DDBJ databases">
        <authorList>
            <person name="Zhirakovskaya E."/>
        </authorList>
    </citation>
    <scope>NUCLEOTIDE SEQUENCE</scope>
</reference>
<dbReference type="EMBL" id="UOFG01000051">
    <property type="protein sequence ID" value="VAW58887.1"/>
    <property type="molecule type" value="Genomic_DNA"/>
</dbReference>
<dbReference type="InterPro" id="IPR009362">
    <property type="entry name" value="YhcG_C"/>
</dbReference>
<feature type="domain" description="YhcG PDDEXK nuclease" evidence="1">
    <location>
        <begin position="34"/>
        <end position="77"/>
    </location>
</feature>
<evidence type="ECO:0000259" key="1">
    <source>
        <dbReference type="Pfam" id="PF06250"/>
    </source>
</evidence>
<dbReference type="Pfam" id="PF06250">
    <property type="entry name" value="YhcG_C"/>
    <property type="match status" value="1"/>
</dbReference>
<evidence type="ECO:0000313" key="2">
    <source>
        <dbReference type="EMBL" id="VAW58887.1"/>
    </source>
</evidence>
<organism evidence="2">
    <name type="scientific">hydrothermal vent metagenome</name>
    <dbReference type="NCBI Taxonomy" id="652676"/>
    <lineage>
        <taxon>unclassified sequences</taxon>
        <taxon>metagenomes</taxon>
        <taxon>ecological metagenomes</taxon>
    </lineage>
</organism>
<gene>
    <name evidence="2" type="ORF">MNBD_GAMMA11-647</name>
</gene>
<protein>
    <recommendedName>
        <fullName evidence="1">YhcG PDDEXK nuclease domain-containing protein</fullName>
    </recommendedName>
</protein>
<dbReference type="AlphaFoldDB" id="A0A3B0X7J5"/>